<dbReference type="GO" id="GO:0005886">
    <property type="term" value="C:plasma membrane"/>
    <property type="evidence" value="ECO:0007669"/>
    <property type="project" value="TreeGrafter"/>
</dbReference>
<keyword evidence="5" id="KW-0436">Ligase</keyword>
<organism evidence="11 12">
    <name type="scientific">Legionella anisa</name>
    <dbReference type="NCBI Taxonomy" id="28082"/>
    <lineage>
        <taxon>Bacteria</taxon>
        <taxon>Pseudomonadati</taxon>
        <taxon>Pseudomonadota</taxon>
        <taxon>Gammaproteobacteria</taxon>
        <taxon>Legionellales</taxon>
        <taxon>Legionellaceae</taxon>
        <taxon>Legionella</taxon>
    </lineage>
</organism>
<keyword evidence="9" id="KW-1133">Transmembrane helix</keyword>
<comment type="cofactor">
    <cofactor evidence="1">
        <name>pyridoxal 5'-phosphate</name>
        <dbReference type="ChEBI" id="CHEBI:597326"/>
    </cofactor>
</comment>
<dbReference type="InterPro" id="IPR015422">
    <property type="entry name" value="PyrdxlP-dep_Trfase_small"/>
</dbReference>
<evidence type="ECO:0000313" key="11">
    <source>
        <dbReference type="EMBL" id="PNL62157.1"/>
    </source>
</evidence>
<sequence length="1117" mass="125793">MYAVYKMDKNSMQDFISIVDALQGHVKEYPDCIAIKFLTQKNYETLTYKELDQQARRLAYILQQRESYYDERAVILLPPGLDYVVAFFACLYSGVIAVPVYPPRRNQHKNRVFSILDDSQAKFVITNQTLAAEFMDYTVIDIDSIDKEVVEKYRSFPVEQNKIAFLQYTSGSTNTPKGVLISHLNLVANIKGILSFTPSKETERDKVCSWLPPYHDMGLIGCVLTSIYKRFELILMPPAYFLHSPVRWLEIISQERITLTCVPNFAFDFCVKKITPAQIKQLDLSSLRCIYNGSEPIQFESVQQFINTFAITGLSPQTIYPCYGLAEATLMLTAKQYNVPDTSLKLIKSNFESGTISIAPESLNHSTMNIVNCGHCLSDHSIRIVEPHTLNELPEGSIGEIWASGPSIAKGYWNKTDLSKATFENQLPNTPDLFYLRTGDLGFIHQGNLYVTGRIKDLIIIHGKNYYPQDIEQAITQNQAVFEPQGAAAFAIEVDERQELIVVQEVKRIALNHVEFDLLFSEIRAILLDQFGLVPYSIVLIKPYTLPKTSSGKIQRWLARKSFLDKTLKNIALWEKEDTNQNDGFSLTLSVNEVKRWLTEWLMRRLNMVLSEHDYDKSITALGINSIAAVELSNDLQTKIGKQIELLPLFEQYSLNQLIAFLVENTPAKDLKQIQNAPVFMNKSSVNGESFRLVDFPVSFGLGSLIQNAETKLDNHFISDIKKIYFNVNEGISSNTTIIDREHYINYSGYNYLGLSGEPSVTEAVLAAVKKLGTSVSASRLVSGEKSLHGELEKTIADLIGTEDCLVFPSGYLTNITVITHLFGKNDLIIHDELAHNSIIQAAVFSGAERIAFPHNNHQFLIDFLEKYRDQYRKVLIVTEGVFSMDGDIADVPDLITIKKQFHAFLMIDEAHSIGVLGETGKGIREYYNLDSKDVDIWMGTLSKAFASCGGYLAGSHELIENLRYTAAGFVYSAGISPANTAAALAAIEVMKKEPQRVSMLRDRHTLLLSLLKEQNIPTGLSNNTPIIPIVVGEDSAAIQLSHYLKENHILALPIIYPAVEKNLARVRLFMNCFHTDEQLYKTVSLLRNYVLFKHKVKKAHDANSKANSLSLEDQCV</sequence>
<dbReference type="InterPro" id="IPR036736">
    <property type="entry name" value="ACP-like_sf"/>
</dbReference>
<dbReference type="GO" id="GO:0030170">
    <property type="term" value="F:pyridoxal phosphate binding"/>
    <property type="evidence" value="ECO:0007669"/>
    <property type="project" value="InterPro"/>
</dbReference>
<evidence type="ECO:0000256" key="2">
    <source>
        <dbReference type="ARBA" id="ARBA00006432"/>
    </source>
</evidence>
<comment type="similarity">
    <text evidence="2">Belongs to the ATP-dependent AMP-binding enzyme family.</text>
</comment>
<comment type="caution">
    <text evidence="11">The sequence shown here is derived from an EMBL/GenBank/DDBJ whole genome shotgun (WGS) entry which is preliminary data.</text>
</comment>
<name>A0AAX0WUT5_9GAMM</name>
<dbReference type="AlphaFoldDB" id="A0AAX0WUT5"/>
<dbReference type="CDD" id="cd05931">
    <property type="entry name" value="FAAL"/>
    <property type="match status" value="1"/>
</dbReference>
<evidence type="ECO:0000256" key="8">
    <source>
        <dbReference type="ARBA" id="ARBA00023098"/>
    </source>
</evidence>
<evidence type="ECO:0000256" key="9">
    <source>
        <dbReference type="SAM" id="Phobius"/>
    </source>
</evidence>
<evidence type="ECO:0000256" key="3">
    <source>
        <dbReference type="ARBA" id="ARBA00022450"/>
    </source>
</evidence>
<keyword evidence="4" id="KW-0597">Phosphoprotein</keyword>
<protein>
    <recommendedName>
        <fullName evidence="10">Carrier domain-containing protein</fullName>
    </recommendedName>
</protein>
<dbReference type="EMBL" id="NBTX02000004">
    <property type="protein sequence ID" value="PNL62157.1"/>
    <property type="molecule type" value="Genomic_DNA"/>
</dbReference>
<keyword evidence="9" id="KW-0812">Transmembrane</keyword>
<dbReference type="InterPro" id="IPR042099">
    <property type="entry name" value="ANL_N_sf"/>
</dbReference>
<keyword evidence="12" id="KW-1185">Reference proteome</keyword>
<dbReference type="Gene3D" id="3.30.300.30">
    <property type="match status" value="1"/>
</dbReference>
<evidence type="ECO:0000256" key="4">
    <source>
        <dbReference type="ARBA" id="ARBA00022553"/>
    </source>
</evidence>
<dbReference type="Pfam" id="PF00155">
    <property type="entry name" value="Aminotran_1_2"/>
    <property type="match status" value="1"/>
</dbReference>
<evidence type="ECO:0000259" key="10">
    <source>
        <dbReference type="PROSITE" id="PS50075"/>
    </source>
</evidence>
<dbReference type="GO" id="GO:0006633">
    <property type="term" value="P:fatty acid biosynthetic process"/>
    <property type="evidence" value="ECO:0007669"/>
    <property type="project" value="TreeGrafter"/>
</dbReference>
<dbReference type="Gene3D" id="3.40.50.12780">
    <property type="entry name" value="N-terminal domain of ligase-like"/>
    <property type="match status" value="1"/>
</dbReference>
<dbReference type="InterPro" id="IPR040097">
    <property type="entry name" value="FAAL/FAAC"/>
</dbReference>
<dbReference type="Gene3D" id="3.40.640.10">
    <property type="entry name" value="Type I PLP-dependent aspartate aminotransferase-like (Major domain)"/>
    <property type="match status" value="1"/>
</dbReference>
<keyword evidence="6" id="KW-0276">Fatty acid metabolism</keyword>
<dbReference type="InterPro" id="IPR001917">
    <property type="entry name" value="Aminotrans_II_pyridoxalP_BS"/>
</dbReference>
<evidence type="ECO:0000313" key="12">
    <source>
        <dbReference type="Proteomes" id="UP000192511"/>
    </source>
</evidence>
<keyword evidence="3" id="KW-0596">Phosphopantetheine</keyword>
<reference evidence="11" key="1">
    <citation type="submission" date="2017-12" db="EMBL/GenBank/DDBJ databases">
        <title>FDA dAtabase for Regulatory Grade micrObial Sequences (FDA-ARGOS): Supporting development and validation of Infectious Disease Dx tests.</title>
        <authorList>
            <person name="Kerrigan L."/>
            <person name="Tallon L.J."/>
            <person name="Sadzewicz L."/>
            <person name="Sengamalay N."/>
            <person name="Ott S."/>
            <person name="Godinez A."/>
            <person name="Nagaraj S."/>
            <person name="Vavikolanu K."/>
            <person name="Vyas G."/>
            <person name="Nadendla S."/>
            <person name="Aluvathingal J."/>
            <person name="Sichtig H."/>
        </authorList>
    </citation>
    <scope>NUCLEOTIDE SEQUENCE [LARGE SCALE GENOMIC DNA]</scope>
    <source>
        <strain evidence="11">FDAARGOS_200</strain>
    </source>
</reference>
<dbReference type="PROSITE" id="PS00012">
    <property type="entry name" value="PHOSPHOPANTETHEINE"/>
    <property type="match status" value="1"/>
</dbReference>
<dbReference type="FunFam" id="3.40.50.12780:FF:000013">
    <property type="entry name" value="Long-chain-fatty-acid--AMP ligase FadD32"/>
    <property type="match status" value="1"/>
</dbReference>
<dbReference type="GO" id="GO:0070566">
    <property type="term" value="F:adenylyltransferase activity"/>
    <property type="evidence" value="ECO:0007669"/>
    <property type="project" value="TreeGrafter"/>
</dbReference>
<dbReference type="Gene3D" id="3.90.1150.10">
    <property type="entry name" value="Aspartate Aminotransferase, domain 1"/>
    <property type="match status" value="1"/>
</dbReference>
<dbReference type="Pfam" id="PF23024">
    <property type="entry name" value="AMP-dom_DIP2-like"/>
    <property type="match status" value="1"/>
</dbReference>
<proteinExistence type="inferred from homology"/>
<evidence type="ECO:0000256" key="6">
    <source>
        <dbReference type="ARBA" id="ARBA00022832"/>
    </source>
</evidence>
<dbReference type="InterPro" id="IPR045851">
    <property type="entry name" value="AMP-bd_C_sf"/>
</dbReference>
<dbReference type="InterPro" id="IPR015424">
    <property type="entry name" value="PyrdxlP-dep_Trfase"/>
</dbReference>
<evidence type="ECO:0000256" key="1">
    <source>
        <dbReference type="ARBA" id="ARBA00001933"/>
    </source>
</evidence>
<dbReference type="InterPro" id="IPR009081">
    <property type="entry name" value="PP-bd_ACP"/>
</dbReference>
<evidence type="ECO:0000256" key="7">
    <source>
        <dbReference type="ARBA" id="ARBA00022898"/>
    </source>
</evidence>
<dbReference type="InterPro" id="IPR025110">
    <property type="entry name" value="AMP-bd_C"/>
</dbReference>
<dbReference type="Proteomes" id="UP000192511">
    <property type="component" value="Unassembled WGS sequence"/>
</dbReference>
<dbReference type="Pfam" id="PF00501">
    <property type="entry name" value="AMP-binding"/>
    <property type="match status" value="1"/>
</dbReference>
<dbReference type="InterPro" id="IPR000873">
    <property type="entry name" value="AMP-dep_synth/lig_dom"/>
</dbReference>
<keyword evidence="8" id="KW-0443">Lipid metabolism</keyword>
<gene>
    <name evidence="11" type="ORF">A6J39_013560</name>
</gene>
<dbReference type="InterPro" id="IPR004839">
    <property type="entry name" value="Aminotransferase_I/II_large"/>
</dbReference>
<keyword evidence="9" id="KW-0472">Membrane</keyword>
<dbReference type="PANTHER" id="PTHR22754:SF32">
    <property type="entry name" value="DISCO-INTERACTING PROTEIN 2"/>
    <property type="match status" value="1"/>
</dbReference>
<feature type="domain" description="Carrier" evidence="10">
    <location>
        <begin position="589"/>
        <end position="666"/>
    </location>
</feature>
<dbReference type="GO" id="GO:0071766">
    <property type="term" value="P:Actinobacterium-type cell wall biogenesis"/>
    <property type="evidence" value="ECO:0007669"/>
    <property type="project" value="UniProtKB-ARBA"/>
</dbReference>
<dbReference type="PANTHER" id="PTHR22754">
    <property type="entry name" value="DISCO-INTERACTING PROTEIN 2 DIP2 -RELATED"/>
    <property type="match status" value="1"/>
</dbReference>
<feature type="transmembrane region" description="Helical" evidence="9">
    <location>
        <begin position="81"/>
        <end position="101"/>
    </location>
</feature>
<dbReference type="SUPFAM" id="SSF47336">
    <property type="entry name" value="ACP-like"/>
    <property type="match status" value="1"/>
</dbReference>
<dbReference type="GO" id="GO:0016874">
    <property type="term" value="F:ligase activity"/>
    <property type="evidence" value="ECO:0007669"/>
    <property type="project" value="UniProtKB-KW"/>
</dbReference>
<dbReference type="PROSITE" id="PS00599">
    <property type="entry name" value="AA_TRANSFER_CLASS_2"/>
    <property type="match status" value="1"/>
</dbReference>
<dbReference type="CDD" id="cd06454">
    <property type="entry name" value="KBL_like"/>
    <property type="match status" value="1"/>
</dbReference>
<dbReference type="SUPFAM" id="SSF56801">
    <property type="entry name" value="Acetyl-CoA synthetase-like"/>
    <property type="match status" value="1"/>
</dbReference>
<dbReference type="InterPro" id="IPR006162">
    <property type="entry name" value="Ppantetheine_attach_site"/>
</dbReference>
<dbReference type="PROSITE" id="PS50075">
    <property type="entry name" value="CARRIER"/>
    <property type="match status" value="1"/>
</dbReference>
<dbReference type="Pfam" id="PF00550">
    <property type="entry name" value="PP-binding"/>
    <property type="match status" value="1"/>
</dbReference>
<keyword evidence="7" id="KW-0663">Pyridoxal phosphate</keyword>
<dbReference type="SUPFAM" id="SSF53383">
    <property type="entry name" value="PLP-dependent transferases"/>
    <property type="match status" value="1"/>
</dbReference>
<dbReference type="Gene3D" id="1.10.1200.10">
    <property type="entry name" value="ACP-like"/>
    <property type="match status" value="1"/>
</dbReference>
<dbReference type="InterPro" id="IPR015421">
    <property type="entry name" value="PyrdxlP-dep_Trfase_major"/>
</dbReference>
<evidence type="ECO:0000256" key="5">
    <source>
        <dbReference type="ARBA" id="ARBA00022598"/>
    </source>
</evidence>
<accession>A0AAX0WUT5</accession>